<dbReference type="CDD" id="cd20299">
    <property type="entry name" value="cupin_YP766765-like"/>
    <property type="match status" value="1"/>
</dbReference>
<dbReference type="InterPro" id="IPR013096">
    <property type="entry name" value="Cupin_2"/>
</dbReference>
<reference evidence="2" key="1">
    <citation type="journal article" date="2021" name="Microb. Physiol.">
        <title>Proteogenomic Insights into the Physiology of Marine, Sulfate-Reducing, Filamentous Desulfonema limicola and Desulfonema magnum.</title>
        <authorList>
            <person name="Schnaars V."/>
            <person name="Wohlbrand L."/>
            <person name="Scheve S."/>
            <person name="Hinrichs C."/>
            <person name="Reinhardt R."/>
            <person name="Rabus R."/>
        </authorList>
    </citation>
    <scope>NUCLEOTIDE SEQUENCE</scope>
    <source>
        <strain evidence="2">5ac10</strain>
    </source>
</reference>
<keyword evidence="3" id="KW-1185">Reference proteome</keyword>
<dbReference type="Pfam" id="PF07883">
    <property type="entry name" value="Cupin_2"/>
    <property type="match status" value="1"/>
</dbReference>
<dbReference type="EMBL" id="CP061799">
    <property type="protein sequence ID" value="QTA80103.1"/>
    <property type="molecule type" value="Genomic_DNA"/>
</dbReference>
<dbReference type="InterPro" id="IPR011051">
    <property type="entry name" value="RmlC_Cupin_sf"/>
</dbReference>
<dbReference type="Proteomes" id="UP000663720">
    <property type="component" value="Chromosome"/>
</dbReference>
<accession>A0A975B7B2</accession>
<name>A0A975B7B2_9BACT</name>
<organism evidence="2 3">
    <name type="scientific">Desulfonema limicola</name>
    <dbReference type="NCBI Taxonomy" id="45656"/>
    <lineage>
        <taxon>Bacteria</taxon>
        <taxon>Pseudomonadati</taxon>
        <taxon>Thermodesulfobacteriota</taxon>
        <taxon>Desulfobacteria</taxon>
        <taxon>Desulfobacterales</taxon>
        <taxon>Desulfococcaceae</taxon>
        <taxon>Desulfonema</taxon>
    </lineage>
</organism>
<feature type="domain" description="Cupin type-2" evidence="1">
    <location>
        <begin position="41"/>
        <end position="106"/>
    </location>
</feature>
<dbReference type="RefSeq" id="WP_207691777.1">
    <property type="nucleotide sequence ID" value="NZ_CP061799.1"/>
</dbReference>
<evidence type="ECO:0000259" key="1">
    <source>
        <dbReference type="Pfam" id="PF07883"/>
    </source>
</evidence>
<gene>
    <name evidence="2" type="ORF">dnl_23900</name>
</gene>
<dbReference type="Gene3D" id="2.60.120.10">
    <property type="entry name" value="Jelly Rolls"/>
    <property type="match status" value="1"/>
</dbReference>
<dbReference type="AlphaFoldDB" id="A0A975B7B2"/>
<proteinExistence type="predicted"/>
<dbReference type="SUPFAM" id="SSF51182">
    <property type="entry name" value="RmlC-like cupins"/>
    <property type="match status" value="1"/>
</dbReference>
<dbReference type="InterPro" id="IPR014710">
    <property type="entry name" value="RmlC-like_jellyroll"/>
</dbReference>
<sequence length="110" mass="12069">MISVKDAKGTPYDAAKHFEVFGLQKITEAQSKRITVCYSYFQPNGGAEMSSSPKERVYYVVKGSITVNGKGDETHVLNPGDLIYIAPGEERDMIINDGKPAEVLVFIVTP</sequence>
<evidence type="ECO:0000313" key="3">
    <source>
        <dbReference type="Proteomes" id="UP000663720"/>
    </source>
</evidence>
<dbReference type="KEGG" id="dli:dnl_23900"/>
<evidence type="ECO:0000313" key="2">
    <source>
        <dbReference type="EMBL" id="QTA80103.1"/>
    </source>
</evidence>
<protein>
    <submittedName>
        <fullName evidence="2">Cupin domain-containing protein</fullName>
    </submittedName>
</protein>